<reference evidence="3" key="1">
    <citation type="submission" date="2013-06" db="EMBL/GenBank/DDBJ databases">
        <authorList>
            <person name="Zhao Q."/>
        </authorList>
    </citation>
    <scope>NUCLEOTIDE SEQUENCE</scope>
    <source>
        <strain evidence="3">cv. W1943</strain>
    </source>
</reference>
<dbReference type="OMA" id="WPWPLRT"/>
<keyword evidence="3" id="KW-1185">Reference proteome</keyword>
<dbReference type="HOGENOM" id="CLU_2088597_0_0_1"/>
<evidence type="ECO:0000313" key="2">
    <source>
        <dbReference type="EnsemblPlants" id="ORUFI02G24160.1"/>
    </source>
</evidence>
<organism evidence="2 3">
    <name type="scientific">Oryza rufipogon</name>
    <name type="common">Brownbeard rice</name>
    <name type="synonym">Asian wild rice</name>
    <dbReference type="NCBI Taxonomy" id="4529"/>
    <lineage>
        <taxon>Eukaryota</taxon>
        <taxon>Viridiplantae</taxon>
        <taxon>Streptophyta</taxon>
        <taxon>Embryophyta</taxon>
        <taxon>Tracheophyta</taxon>
        <taxon>Spermatophyta</taxon>
        <taxon>Magnoliopsida</taxon>
        <taxon>Liliopsida</taxon>
        <taxon>Poales</taxon>
        <taxon>Poaceae</taxon>
        <taxon>BOP clade</taxon>
        <taxon>Oryzoideae</taxon>
        <taxon>Oryzeae</taxon>
        <taxon>Oryzinae</taxon>
        <taxon>Oryza</taxon>
    </lineage>
</organism>
<feature type="region of interest" description="Disordered" evidence="1">
    <location>
        <begin position="62"/>
        <end position="88"/>
    </location>
</feature>
<proteinExistence type="predicted"/>
<dbReference type="Gramene" id="ORUFI02G24160.1">
    <property type="protein sequence ID" value="ORUFI02G24160.1"/>
    <property type="gene ID" value="ORUFI02G24160"/>
</dbReference>
<feature type="compositionally biased region" description="Low complexity" evidence="1">
    <location>
        <begin position="70"/>
        <end position="84"/>
    </location>
</feature>
<protein>
    <submittedName>
        <fullName evidence="2">Uncharacterized protein</fullName>
    </submittedName>
</protein>
<reference evidence="2" key="2">
    <citation type="submission" date="2015-06" db="UniProtKB">
        <authorList>
            <consortium name="EnsemblPlants"/>
        </authorList>
    </citation>
    <scope>IDENTIFICATION</scope>
</reference>
<dbReference type="EnsemblPlants" id="ORUFI02G24160.1">
    <property type="protein sequence ID" value="ORUFI02G24160.1"/>
    <property type="gene ID" value="ORUFI02G24160"/>
</dbReference>
<accession>A0A0E0NHB6</accession>
<dbReference type="AlphaFoldDB" id="A0A0E0NHB6"/>
<dbReference type="Proteomes" id="UP000008022">
    <property type="component" value="Unassembled WGS sequence"/>
</dbReference>
<sequence>MPGGAATCSPPSTASPAATPLLSPFITLSAAASLLPPLFGHRSPPSAWPWPLRTALQIAGGALGDETKQAEASPMPSASAATTEWSSGSKMENGLALRMIGAVGCATHGDPALNVPLT</sequence>
<evidence type="ECO:0000256" key="1">
    <source>
        <dbReference type="SAM" id="MobiDB-lite"/>
    </source>
</evidence>
<evidence type="ECO:0000313" key="3">
    <source>
        <dbReference type="Proteomes" id="UP000008022"/>
    </source>
</evidence>
<name>A0A0E0NHB6_ORYRU</name>